<sequence length="352" mass="41222">MSEKEYTLRKEFRVDLLLYVFYRAESCEAVYKKTAIDLADRMRCNFPAFSGNRLNLEQHVLKSLAEKEDFDDFITYITNPRRQTEAFIKAEVEKYIFRDQKDEAVNILKKNVDDIKTTVSQALFTATQKVQNQRGNTEMWLNDFSNVLKDELTIYNIFSENFSDIKDFHFLIEEIQKGFKSITEKMSSLSLDKLKESRLKPEEILIDQLCNCCWVKCPFCAAVCTNTMKAHSPDDHSTPFHRPDGINGYPYRKTKDLSVIFCTTLVRSEGGFYPSSEKAIPYKQYRIAGPPYDTWSITPDRSDLAYWKWFVCQFKTQLENHYGKKFQGSGAIPDLWKYISKEEAIRSLEEMF</sequence>
<name>A0A3Q4GTV9_NEOBR</name>
<dbReference type="GeneTree" id="ENSGT00940000154393"/>
<accession>A0A3Q4GTV9</accession>
<dbReference type="Bgee" id="ENSNBRG00000010363">
    <property type="expression patterns" value="Expressed in liver"/>
</dbReference>
<evidence type="ECO:0008006" key="3">
    <source>
        <dbReference type="Google" id="ProtNLM"/>
    </source>
</evidence>
<reference evidence="1" key="2">
    <citation type="submission" date="2025-09" db="UniProtKB">
        <authorList>
            <consortium name="Ensembl"/>
        </authorList>
    </citation>
    <scope>IDENTIFICATION</scope>
</reference>
<proteinExistence type="predicted"/>
<dbReference type="AlphaFoldDB" id="A0A3Q4GTV9"/>
<dbReference type="STRING" id="32507.ENSNBRP00000013350"/>
<organism evidence="1 2">
    <name type="scientific">Neolamprologus brichardi</name>
    <name type="common">Fairy cichlid</name>
    <name type="synonym">Lamprologus brichardi</name>
    <dbReference type="NCBI Taxonomy" id="32507"/>
    <lineage>
        <taxon>Eukaryota</taxon>
        <taxon>Metazoa</taxon>
        <taxon>Chordata</taxon>
        <taxon>Craniata</taxon>
        <taxon>Vertebrata</taxon>
        <taxon>Euteleostomi</taxon>
        <taxon>Actinopterygii</taxon>
        <taxon>Neopterygii</taxon>
        <taxon>Teleostei</taxon>
        <taxon>Neoteleostei</taxon>
        <taxon>Acanthomorphata</taxon>
        <taxon>Ovalentaria</taxon>
        <taxon>Cichlomorphae</taxon>
        <taxon>Cichliformes</taxon>
        <taxon>Cichlidae</taxon>
        <taxon>African cichlids</taxon>
        <taxon>Pseudocrenilabrinae</taxon>
        <taxon>Lamprologini</taxon>
        <taxon>Neolamprologus</taxon>
    </lineage>
</organism>
<keyword evidence="2" id="KW-1185">Reference proteome</keyword>
<reference evidence="1" key="1">
    <citation type="submission" date="2025-08" db="UniProtKB">
        <authorList>
            <consortium name="Ensembl"/>
        </authorList>
    </citation>
    <scope>IDENTIFICATION</scope>
</reference>
<protein>
    <recommendedName>
        <fullName evidence="3">Interferon-induced very large GTPase 1-like</fullName>
    </recommendedName>
</protein>
<dbReference type="PANTHER" id="PTHR22796">
    <property type="entry name" value="URG4-RELATED"/>
    <property type="match status" value="1"/>
</dbReference>
<dbReference type="Ensembl" id="ENSNBRT00000013722.1">
    <property type="protein sequence ID" value="ENSNBRP00000013350.1"/>
    <property type="gene ID" value="ENSNBRG00000010363.1"/>
</dbReference>
<evidence type="ECO:0000313" key="2">
    <source>
        <dbReference type="Proteomes" id="UP000261580"/>
    </source>
</evidence>
<evidence type="ECO:0000313" key="1">
    <source>
        <dbReference type="Ensembl" id="ENSNBRP00000013350.1"/>
    </source>
</evidence>
<dbReference type="PANTHER" id="PTHR22796:SF6">
    <property type="entry name" value="INTERFERON-INDUCED VERY LARGE GTPASE 1-RELATED"/>
    <property type="match status" value="1"/>
</dbReference>
<dbReference type="OMA" id="GPWIPYK"/>
<dbReference type="Proteomes" id="UP000261580">
    <property type="component" value="Unassembled WGS sequence"/>
</dbReference>